<dbReference type="Pfam" id="PF01510">
    <property type="entry name" value="Amidase_2"/>
    <property type="match status" value="1"/>
</dbReference>
<evidence type="ECO:0000313" key="9">
    <source>
        <dbReference type="EMBL" id="MBC5640199.1"/>
    </source>
</evidence>
<evidence type="ECO:0000313" key="10">
    <source>
        <dbReference type="Proteomes" id="UP000662088"/>
    </source>
</evidence>
<protein>
    <recommendedName>
        <fullName evidence="3">N-acetylmuramoyl-L-alanine amidase</fullName>
        <ecNumber evidence="3">3.5.1.28</ecNumber>
    </recommendedName>
</protein>
<dbReference type="GO" id="GO:0030435">
    <property type="term" value="P:sporulation resulting in formation of a cellular spore"/>
    <property type="evidence" value="ECO:0007669"/>
    <property type="project" value="UniProtKB-KW"/>
</dbReference>
<dbReference type="SUPFAM" id="SSF55846">
    <property type="entry name" value="N-acetylmuramoyl-L-alanine amidase-like"/>
    <property type="match status" value="1"/>
</dbReference>
<dbReference type="PANTHER" id="PTHR30417">
    <property type="entry name" value="N-ACETYLMURAMOYL-L-ALANINE AMIDASE AMID"/>
    <property type="match status" value="1"/>
</dbReference>
<dbReference type="GO" id="GO:0030420">
    <property type="term" value="P:establishment of competence for transformation"/>
    <property type="evidence" value="ECO:0007669"/>
    <property type="project" value="UniProtKB-KW"/>
</dbReference>
<keyword evidence="10" id="KW-1185">Reference proteome</keyword>
<keyword evidence="7" id="KW-0961">Cell wall biogenesis/degradation</keyword>
<dbReference type="GO" id="GO:0071555">
    <property type="term" value="P:cell wall organization"/>
    <property type="evidence" value="ECO:0007669"/>
    <property type="project" value="UniProtKB-KW"/>
</dbReference>
<comment type="catalytic activity">
    <reaction evidence="1">
        <text>Hydrolyzes the link between N-acetylmuramoyl residues and L-amino acid residues in certain cell-wall glycopeptides.</text>
        <dbReference type="EC" id="3.5.1.28"/>
    </reaction>
</comment>
<evidence type="ECO:0000256" key="6">
    <source>
        <dbReference type="ARBA" id="ARBA00023287"/>
    </source>
</evidence>
<comment type="similarity">
    <text evidence="2">Belongs to the N-acetylmuramoyl-L-alanine amidase 2 family.</text>
</comment>
<evidence type="ECO:0000256" key="7">
    <source>
        <dbReference type="ARBA" id="ARBA00023316"/>
    </source>
</evidence>
<evidence type="ECO:0000256" key="1">
    <source>
        <dbReference type="ARBA" id="ARBA00001561"/>
    </source>
</evidence>
<dbReference type="Gene3D" id="3.40.80.10">
    <property type="entry name" value="Peptidoglycan recognition protein-like"/>
    <property type="match status" value="1"/>
</dbReference>
<evidence type="ECO:0000256" key="2">
    <source>
        <dbReference type="ARBA" id="ARBA00007553"/>
    </source>
</evidence>
<evidence type="ECO:0000256" key="5">
    <source>
        <dbReference type="ARBA" id="ARBA00022969"/>
    </source>
</evidence>
<dbReference type="EMBL" id="JACOOQ010000010">
    <property type="protein sequence ID" value="MBC5640199.1"/>
    <property type="molecule type" value="Genomic_DNA"/>
</dbReference>
<organism evidence="9 10">
    <name type="scientific">Clostridium lentum</name>
    <dbReference type="NCBI Taxonomy" id="2763037"/>
    <lineage>
        <taxon>Bacteria</taxon>
        <taxon>Bacillati</taxon>
        <taxon>Bacillota</taxon>
        <taxon>Clostridia</taxon>
        <taxon>Eubacteriales</taxon>
        <taxon>Clostridiaceae</taxon>
        <taxon>Clostridium</taxon>
    </lineage>
</organism>
<evidence type="ECO:0000256" key="3">
    <source>
        <dbReference type="ARBA" id="ARBA00011901"/>
    </source>
</evidence>
<dbReference type="EC" id="3.5.1.28" evidence="3"/>
<dbReference type="SMART" id="SM00644">
    <property type="entry name" value="Ami_2"/>
    <property type="match status" value="1"/>
</dbReference>
<dbReference type="PROSITE" id="PS51781">
    <property type="entry name" value="SH3B"/>
    <property type="match status" value="1"/>
</dbReference>
<reference evidence="9" key="1">
    <citation type="submission" date="2020-08" db="EMBL/GenBank/DDBJ databases">
        <title>Genome public.</title>
        <authorList>
            <person name="Liu C."/>
            <person name="Sun Q."/>
        </authorList>
    </citation>
    <scope>NUCLEOTIDE SEQUENCE</scope>
    <source>
        <strain evidence="9">NSJ-42</strain>
    </source>
</reference>
<comment type="caution">
    <text evidence="9">The sequence shown here is derived from an EMBL/GenBank/DDBJ whole genome shotgun (WGS) entry which is preliminary data.</text>
</comment>
<keyword evidence="6" id="KW-0178">Competence</keyword>
<dbReference type="AlphaFoldDB" id="A0A8I0A635"/>
<dbReference type="InterPro" id="IPR002502">
    <property type="entry name" value="Amidase_domain"/>
</dbReference>
<feature type="domain" description="SH3b" evidence="8">
    <location>
        <begin position="236"/>
        <end position="309"/>
    </location>
</feature>
<dbReference type="Pfam" id="PF08460">
    <property type="entry name" value="SH3_5"/>
    <property type="match status" value="1"/>
</dbReference>
<dbReference type="InterPro" id="IPR051206">
    <property type="entry name" value="NAMLAA_amidase_2"/>
</dbReference>
<evidence type="ECO:0000259" key="8">
    <source>
        <dbReference type="PROSITE" id="PS51781"/>
    </source>
</evidence>
<dbReference type="InterPro" id="IPR036505">
    <property type="entry name" value="Amidase/PGRP_sf"/>
</dbReference>
<accession>A0A8I0A635</accession>
<sequence length="309" mass="34756">MEIKKEVVNENKYECKCPYGMVPEGITVHNTANDASARNEASYMKSNNNEVSFHIAVDDVEAIQLIDFNRNAWHAGDGGNGFGNRKTIAIEICYSKSGGDRFIKSEKNAAIIVAKLLKEFGWGFDRVYTHQKHSGKYCPHRTLDSGWDRFMNMVKEAYNGTIQGDQNNSTSAKQIYRVRKSWSDATSQKGAFSDLNNAKKCADQNKGYSVFDDSGNSIYSKSNSESEVLERSYAETGVATVIVDELNVRNVPSTENNEPVAVYYKGEEINYDSVYVTNKYYYISYVSTSGVRRYVASRSRAGEQYLNCI</sequence>
<dbReference type="GO" id="GO:0009254">
    <property type="term" value="P:peptidoglycan turnover"/>
    <property type="evidence" value="ECO:0007669"/>
    <property type="project" value="TreeGrafter"/>
</dbReference>
<dbReference type="Proteomes" id="UP000662088">
    <property type="component" value="Unassembled WGS sequence"/>
</dbReference>
<dbReference type="RefSeq" id="WP_186835070.1">
    <property type="nucleotide sequence ID" value="NZ_JACOOQ010000010.1"/>
</dbReference>
<keyword evidence="4" id="KW-0378">Hydrolase</keyword>
<keyword evidence="5" id="KW-0749">Sporulation</keyword>
<dbReference type="CDD" id="cd06583">
    <property type="entry name" value="PGRP"/>
    <property type="match status" value="1"/>
</dbReference>
<dbReference type="Gene3D" id="2.30.30.40">
    <property type="entry name" value="SH3 Domains"/>
    <property type="match status" value="1"/>
</dbReference>
<gene>
    <name evidence="9" type="ORF">H8R92_07090</name>
</gene>
<name>A0A8I0A635_9CLOT</name>
<dbReference type="GO" id="GO:0008745">
    <property type="term" value="F:N-acetylmuramoyl-L-alanine amidase activity"/>
    <property type="evidence" value="ECO:0007669"/>
    <property type="project" value="UniProtKB-EC"/>
</dbReference>
<evidence type="ECO:0000256" key="4">
    <source>
        <dbReference type="ARBA" id="ARBA00022801"/>
    </source>
</evidence>
<proteinExistence type="inferred from homology"/>
<dbReference type="GO" id="GO:0009253">
    <property type="term" value="P:peptidoglycan catabolic process"/>
    <property type="evidence" value="ECO:0007669"/>
    <property type="project" value="InterPro"/>
</dbReference>
<dbReference type="PANTHER" id="PTHR30417:SF11">
    <property type="entry name" value="N-ACETYLMURAMOYL-L-ALANINE AMIDASE XLYA"/>
    <property type="match status" value="1"/>
</dbReference>
<dbReference type="InterPro" id="IPR003646">
    <property type="entry name" value="SH3-like_bac-type"/>
</dbReference>